<protein>
    <recommendedName>
        <fullName evidence="4">Lipoprotein</fullName>
    </recommendedName>
</protein>
<dbReference type="EMBL" id="AP024355">
    <property type="protein sequence ID" value="BCR04286.1"/>
    <property type="molecule type" value="Genomic_DNA"/>
</dbReference>
<evidence type="ECO:0000256" key="1">
    <source>
        <dbReference type="SAM" id="SignalP"/>
    </source>
</evidence>
<reference evidence="2 3" key="2">
    <citation type="journal article" date="2021" name="Int. J. Syst. Evol. Microbiol.">
        <title>Isolation and Polyphasic Characterization of Desulfuromonas versatilis sp. Nov., an Electrogenic Bacteria Capable of Versatile Metabolism Isolated from a Graphene Oxide-Reducing Enrichment Culture.</title>
        <authorList>
            <person name="Xie L."/>
            <person name="Yoshida N."/>
            <person name="Ishii S."/>
            <person name="Meng L."/>
        </authorList>
    </citation>
    <scope>NUCLEOTIDE SEQUENCE [LARGE SCALE GENOMIC DNA]</scope>
    <source>
        <strain evidence="2 3">NIT-T3</strain>
    </source>
</reference>
<keyword evidence="3" id="KW-1185">Reference proteome</keyword>
<evidence type="ECO:0000313" key="2">
    <source>
        <dbReference type="EMBL" id="BCR04286.1"/>
    </source>
</evidence>
<dbReference type="PROSITE" id="PS51257">
    <property type="entry name" value="PROKAR_LIPOPROTEIN"/>
    <property type="match status" value="1"/>
</dbReference>
<sequence>MKNIKLLFCCVAMIGLFGCAVVSDKGRYYDVGNRYSNSYCSEKKDVVLYVSKHETNYWHHSVNSTSELEGYEKLLNQIFLESKCFASVTSTPFPVINKKQNILYIDINRKAFLGKGFIPIVTPVLSLVFPMQTGNDIYLNADISYGGKKYVYEIEDGIKIIQWSLCIFAVPFVSNPYLNISVKDKDLVDALVIRMKTDGLVN</sequence>
<feature type="signal peptide" evidence="1">
    <location>
        <begin position="1"/>
        <end position="20"/>
    </location>
</feature>
<accession>A0ABN6DYS4</accession>
<keyword evidence="1" id="KW-0732">Signal</keyword>
<name>A0ABN6DYS4_9BACT</name>
<evidence type="ECO:0000313" key="3">
    <source>
        <dbReference type="Proteomes" id="UP001319827"/>
    </source>
</evidence>
<feature type="chain" id="PRO_5045036384" description="Lipoprotein" evidence="1">
    <location>
        <begin position="21"/>
        <end position="202"/>
    </location>
</feature>
<reference evidence="2 3" key="1">
    <citation type="journal article" date="2016" name="C (Basel)">
        <title>Selective Growth of and Electricity Production by Marine Exoelectrogenic Bacteria in Self-Aggregated Hydrogel of Microbially Reduced Graphene Oxide.</title>
        <authorList>
            <person name="Yoshida N."/>
            <person name="Goto Y."/>
            <person name="Miyata Y."/>
        </authorList>
    </citation>
    <scope>NUCLEOTIDE SEQUENCE [LARGE SCALE GENOMIC DNA]</scope>
    <source>
        <strain evidence="2 3">NIT-T3</strain>
    </source>
</reference>
<dbReference type="RefSeq" id="WP_221251720.1">
    <property type="nucleotide sequence ID" value="NZ_AP024355.1"/>
</dbReference>
<dbReference type="Proteomes" id="UP001319827">
    <property type="component" value="Chromosome"/>
</dbReference>
<organism evidence="2 3">
    <name type="scientific">Desulfuromonas versatilis</name>
    <dbReference type="NCBI Taxonomy" id="2802975"/>
    <lineage>
        <taxon>Bacteria</taxon>
        <taxon>Pseudomonadati</taxon>
        <taxon>Thermodesulfobacteriota</taxon>
        <taxon>Desulfuromonadia</taxon>
        <taxon>Desulfuromonadales</taxon>
        <taxon>Desulfuromonadaceae</taxon>
        <taxon>Desulfuromonas</taxon>
    </lineage>
</organism>
<evidence type="ECO:0008006" key="4">
    <source>
        <dbReference type="Google" id="ProtNLM"/>
    </source>
</evidence>
<proteinExistence type="predicted"/>
<gene>
    <name evidence="2" type="ORF">DESUT3_13550</name>
</gene>